<feature type="domain" description="M23ase beta-sheet core" evidence="1">
    <location>
        <begin position="698"/>
        <end position="808"/>
    </location>
</feature>
<dbReference type="SUPFAM" id="SSF51261">
    <property type="entry name" value="Duplicated hybrid motif"/>
    <property type="match status" value="1"/>
</dbReference>
<dbReference type="InterPro" id="IPR016047">
    <property type="entry name" value="M23ase_b-sheet_dom"/>
</dbReference>
<dbReference type="EMBL" id="MFJL01000028">
    <property type="protein sequence ID" value="OGG14078.1"/>
    <property type="molecule type" value="Genomic_DNA"/>
</dbReference>
<name>A0A1F5ZNR0_9BACT</name>
<dbReference type="Proteomes" id="UP000176923">
    <property type="component" value="Unassembled WGS sequence"/>
</dbReference>
<evidence type="ECO:0000313" key="2">
    <source>
        <dbReference type="EMBL" id="OGG14078.1"/>
    </source>
</evidence>
<sequence>MNAHTYVKKYIAGASILFTIFSFILPSYSYAAVSRVVPTLPPVIQIPTHPPIPTLPKVEIKKGQRAVEIVSPEDKSPANITQKLPIKIHFNAAKFTASVGGVTKNNAYIERITAVELLLDGKSYEIKQLKPFQKEGDVIFDVSFASLVQDASQVQLQARIYTLYIPPKPPYFNPINKSAAQSDPITVLFKQMIGPEGGVAYGPNGVGDVSVIIPQGALQKSTPVNIFIDNAAWETAVPPPDEGNMLGIVNLDIGGVETSVPMDIDIPAPEGLTDSDQVLVVEIINHNGAVKYQLVDIALLINDRLVSQLMPPEFSFPQIFKGGIFGFFVPKKNVEQKAEVGFVKGVVKKPDGQPLNEGIVTISNLPLFVSKTNTKGEYLVPSIVGSFSVTAFDPNTGNFKTVSSAVPNKGGGVILDIQLTSESLDLNNTLTNGGFESDINNWTAEGQVLIMSSLGFLTPQEGGKMVLLTTGALSVNHTFSTLKQRFILPEGAQKLSFKYDFVSREYPDYIGSQFNDQFEANLLTKNGVVPIDSMEVNNPKANFQPINLSFPDEDSNNGKMGHTGWRPAEVNVSQLDGQMVLAFTVSDVGDTIFDTGVLVDDVKITTSDGGIKFLSSPLPGKAITNLPINSIFDHNNISNDTSIPYKPNGVVAAYTGEKGEITPKDGGKCLENVNKTNFVINNHYKAAGNPLNQLCYDGHDGTDFEAKENIIAAADGVASFDWDKDSFHTIDIKVDGKDYKLRYLHLNTNAFGKNKGAVPVTRGQIIGTAGGWGKCYNPTTKKYFACSNAFPVHLHFTVLNPQRQRVDPYGWKATYPDPMSPIVKNVSLWLE</sequence>
<dbReference type="InterPro" id="IPR011055">
    <property type="entry name" value="Dup_hybrid_motif"/>
</dbReference>
<dbReference type="SUPFAM" id="SSF49464">
    <property type="entry name" value="Carboxypeptidase regulatory domain-like"/>
    <property type="match status" value="1"/>
</dbReference>
<reference evidence="2 3" key="1">
    <citation type="journal article" date="2016" name="Nat. Commun.">
        <title>Thousands of microbial genomes shed light on interconnected biogeochemical processes in an aquifer system.</title>
        <authorList>
            <person name="Anantharaman K."/>
            <person name="Brown C.T."/>
            <person name="Hug L.A."/>
            <person name="Sharon I."/>
            <person name="Castelle C.J."/>
            <person name="Probst A.J."/>
            <person name="Thomas B.C."/>
            <person name="Singh A."/>
            <person name="Wilkins M.J."/>
            <person name="Karaoz U."/>
            <person name="Brodie E.L."/>
            <person name="Williams K.H."/>
            <person name="Hubbard S.S."/>
            <person name="Banfield J.F."/>
        </authorList>
    </citation>
    <scope>NUCLEOTIDE SEQUENCE [LARGE SCALE GENOMIC DNA]</scope>
</reference>
<proteinExistence type="predicted"/>
<dbReference type="CDD" id="cd12797">
    <property type="entry name" value="M23_peptidase"/>
    <property type="match status" value="1"/>
</dbReference>
<gene>
    <name evidence="2" type="ORF">A3D77_02575</name>
</gene>
<dbReference type="NCBIfam" id="NF038133">
    <property type="entry name" value="choice_anch_L"/>
    <property type="match status" value="1"/>
</dbReference>
<evidence type="ECO:0000259" key="1">
    <source>
        <dbReference type="Pfam" id="PF01551"/>
    </source>
</evidence>
<dbReference type="Gene3D" id="2.70.70.10">
    <property type="entry name" value="Glucose Permease (Domain IIA)"/>
    <property type="match status" value="1"/>
</dbReference>
<comment type="caution">
    <text evidence="2">The sequence shown here is derived from an EMBL/GenBank/DDBJ whole genome shotgun (WGS) entry which is preliminary data.</text>
</comment>
<protein>
    <recommendedName>
        <fullName evidence="1">M23ase beta-sheet core domain-containing protein</fullName>
    </recommendedName>
</protein>
<evidence type="ECO:0000313" key="3">
    <source>
        <dbReference type="Proteomes" id="UP000176923"/>
    </source>
</evidence>
<dbReference type="InterPro" id="IPR008969">
    <property type="entry name" value="CarboxyPept-like_regulatory"/>
</dbReference>
<dbReference type="Pfam" id="PF01551">
    <property type="entry name" value="Peptidase_M23"/>
    <property type="match status" value="1"/>
</dbReference>
<accession>A0A1F5ZNR0</accession>
<dbReference type="AlphaFoldDB" id="A0A1F5ZNR0"/>
<dbReference type="InterPro" id="IPR049804">
    <property type="entry name" value="Choice_anch_L"/>
</dbReference>
<organism evidence="2 3">
    <name type="scientific">Candidatus Gottesmanbacteria bacterium RIFCSPHIGHO2_02_FULL_39_11</name>
    <dbReference type="NCBI Taxonomy" id="1798382"/>
    <lineage>
        <taxon>Bacteria</taxon>
        <taxon>Candidatus Gottesmaniibacteriota</taxon>
    </lineage>
</organism>